<feature type="compositionally biased region" description="Low complexity" evidence="5">
    <location>
        <begin position="57"/>
        <end position="104"/>
    </location>
</feature>
<dbReference type="PRINTS" id="PR00625">
    <property type="entry name" value="JDOMAIN"/>
</dbReference>
<evidence type="ECO:0000313" key="7">
    <source>
        <dbReference type="EMBL" id="KAG0267707.1"/>
    </source>
</evidence>
<dbReference type="PROSITE" id="PS50076">
    <property type="entry name" value="DNAJ_2"/>
    <property type="match status" value="1"/>
</dbReference>
<dbReference type="OrthoDB" id="1507364at2759"/>
<dbReference type="PANTHER" id="PTHR43908:SF3">
    <property type="entry name" value="AT29763P-RELATED"/>
    <property type="match status" value="1"/>
</dbReference>
<keyword evidence="2" id="KW-0812">Transmembrane</keyword>
<dbReference type="GO" id="GO:0030544">
    <property type="term" value="F:Hsp70 protein binding"/>
    <property type="evidence" value="ECO:0007669"/>
    <property type="project" value="TreeGrafter"/>
</dbReference>
<keyword evidence="3" id="KW-1133">Transmembrane helix</keyword>
<dbReference type="InterPro" id="IPR001623">
    <property type="entry name" value="DnaJ_domain"/>
</dbReference>
<dbReference type="Proteomes" id="UP000726737">
    <property type="component" value="Unassembled WGS sequence"/>
</dbReference>
<dbReference type="GO" id="GO:0071218">
    <property type="term" value="P:cellular response to misfolded protein"/>
    <property type="evidence" value="ECO:0007669"/>
    <property type="project" value="TreeGrafter"/>
</dbReference>
<dbReference type="EMBL" id="JAAAJA010000001">
    <property type="protein sequence ID" value="KAG0267707.1"/>
    <property type="molecule type" value="Genomic_DNA"/>
</dbReference>
<evidence type="ECO:0000256" key="4">
    <source>
        <dbReference type="ARBA" id="ARBA00023136"/>
    </source>
</evidence>
<accession>A0A9P6QI77</accession>
<evidence type="ECO:0000259" key="6">
    <source>
        <dbReference type="PROSITE" id="PS50076"/>
    </source>
</evidence>
<dbReference type="Pfam" id="PF09320">
    <property type="entry name" value="DUF1977"/>
    <property type="match status" value="1"/>
</dbReference>
<proteinExistence type="predicted"/>
<dbReference type="Gene3D" id="1.10.287.110">
    <property type="entry name" value="DnaJ domain"/>
    <property type="match status" value="1"/>
</dbReference>
<keyword evidence="4" id="KW-0472">Membrane</keyword>
<dbReference type="FunFam" id="1.10.287.110:FF:000070">
    <property type="entry name" value="Endoplasmic reticulum protein, putative"/>
    <property type="match status" value="1"/>
</dbReference>
<reference evidence="7" key="1">
    <citation type="journal article" date="2020" name="Fungal Divers.">
        <title>Resolving the Mortierellaceae phylogeny through synthesis of multi-gene phylogenetics and phylogenomics.</title>
        <authorList>
            <person name="Vandepol N."/>
            <person name="Liber J."/>
            <person name="Desiro A."/>
            <person name="Na H."/>
            <person name="Kennedy M."/>
            <person name="Barry K."/>
            <person name="Grigoriev I.V."/>
            <person name="Miller A.N."/>
            <person name="O'Donnell K."/>
            <person name="Stajich J.E."/>
            <person name="Bonito G."/>
        </authorList>
    </citation>
    <scope>NUCLEOTIDE SEQUENCE</scope>
    <source>
        <strain evidence="7">KOD948</strain>
    </source>
</reference>
<feature type="compositionally biased region" description="Low complexity" evidence="5">
    <location>
        <begin position="271"/>
        <end position="280"/>
    </location>
</feature>
<feature type="compositionally biased region" description="Basic residues" evidence="5">
    <location>
        <begin position="281"/>
        <end position="294"/>
    </location>
</feature>
<keyword evidence="8" id="KW-1185">Reference proteome</keyword>
<comment type="subcellular location">
    <subcellularLocation>
        <location evidence="1">Membrane</location>
        <topology evidence="1">Single-pass membrane protein</topology>
    </subcellularLocation>
</comment>
<protein>
    <recommendedName>
        <fullName evidence="6">J domain-containing protein</fullName>
    </recommendedName>
</protein>
<dbReference type="CDD" id="cd06257">
    <property type="entry name" value="DnaJ"/>
    <property type="match status" value="1"/>
</dbReference>
<comment type="caution">
    <text evidence="7">The sequence shown here is derived from an EMBL/GenBank/DDBJ whole genome shotgun (WGS) entry which is preliminary data.</text>
</comment>
<name>A0A9P6QI77_9FUNG</name>
<dbReference type="GO" id="GO:0005789">
    <property type="term" value="C:endoplasmic reticulum membrane"/>
    <property type="evidence" value="ECO:0007669"/>
    <property type="project" value="TreeGrafter"/>
</dbReference>
<evidence type="ECO:0000256" key="2">
    <source>
        <dbReference type="ARBA" id="ARBA00022692"/>
    </source>
</evidence>
<dbReference type="Pfam" id="PF00226">
    <property type="entry name" value="DnaJ"/>
    <property type="match status" value="1"/>
</dbReference>
<dbReference type="SMART" id="SM00271">
    <property type="entry name" value="DnaJ"/>
    <property type="match status" value="1"/>
</dbReference>
<evidence type="ECO:0000313" key="8">
    <source>
        <dbReference type="Proteomes" id="UP000726737"/>
    </source>
</evidence>
<feature type="region of interest" description="Disordered" evidence="5">
    <location>
        <begin position="57"/>
        <end position="112"/>
    </location>
</feature>
<evidence type="ECO:0000256" key="1">
    <source>
        <dbReference type="ARBA" id="ARBA00004167"/>
    </source>
</evidence>
<dbReference type="PANTHER" id="PTHR43908">
    <property type="entry name" value="AT29763P-RELATED"/>
    <property type="match status" value="1"/>
</dbReference>
<dbReference type="InterPro" id="IPR015399">
    <property type="entry name" value="DUF1977_DnaJ-like"/>
</dbReference>
<organism evidence="7 8">
    <name type="scientific">Mortierella polycephala</name>
    <dbReference type="NCBI Taxonomy" id="41804"/>
    <lineage>
        <taxon>Eukaryota</taxon>
        <taxon>Fungi</taxon>
        <taxon>Fungi incertae sedis</taxon>
        <taxon>Mucoromycota</taxon>
        <taxon>Mortierellomycotina</taxon>
        <taxon>Mortierellomycetes</taxon>
        <taxon>Mortierellales</taxon>
        <taxon>Mortierellaceae</taxon>
        <taxon>Mortierella</taxon>
    </lineage>
</organism>
<evidence type="ECO:0000256" key="3">
    <source>
        <dbReference type="ARBA" id="ARBA00022989"/>
    </source>
</evidence>
<feature type="domain" description="J" evidence="6">
    <location>
        <begin position="132"/>
        <end position="196"/>
    </location>
</feature>
<dbReference type="SUPFAM" id="SSF46565">
    <property type="entry name" value="Chaperone J-domain"/>
    <property type="match status" value="1"/>
</dbReference>
<feature type="region of interest" description="Disordered" evidence="5">
    <location>
        <begin position="256"/>
        <end position="302"/>
    </location>
</feature>
<dbReference type="AlphaFoldDB" id="A0A9P6QI77"/>
<dbReference type="InterPro" id="IPR036869">
    <property type="entry name" value="J_dom_sf"/>
</dbReference>
<dbReference type="InterPro" id="IPR051100">
    <property type="entry name" value="DnaJ_subfamily_B/C"/>
</dbReference>
<sequence length="490" mass="54592">MEVNKDEALRCLEIARRHLNTGNFAHARKFGLKSISLFPTTDAKAFIAIVESKEAMAARPGASSSTPGASTPSSTKGSSNPGVSTSASSGPKSPSPPLRSRSTPIIDHKPVEREYTAEQVAAVKAIRSSGGDFYKVLGVKKDATEIEIKKAYRKVALQMHPDKNGAPGADEAFKIVSKAFTVLSDSQKRAIFDQHGPDEGKSSSVNYDRERPAAQQYGFRGAGGGYGEDISPEDLFNMFFGGGSFGGGSFGSSFHSSTFGGSGQRARSRAQQTQYHQQRQQQHRQQHQQQRQRRQQQQQQQNEYTFDLSNGIGSMIHLLPLILLLIVSLTSGLFSPESSSSSSSSKHPATMDFSLRPKDSFTTARHTTSTRNVPYFVNENRFMNTYFPGQQVEFRTSSARQMNVSPDHVTSQGKKVYPLFRRMEENVESAFLRDLQYRCREERRRKEVAQNKAVGFWGADPVLWKEAQRMPLPSCDVIKEKWSRYKTMQF</sequence>
<evidence type="ECO:0000256" key="5">
    <source>
        <dbReference type="SAM" id="MobiDB-lite"/>
    </source>
</evidence>
<gene>
    <name evidence="7" type="ORF">BG011_000018</name>
</gene>